<dbReference type="RefSeq" id="XP_013245491.1">
    <property type="nucleotide sequence ID" value="XM_013390037.1"/>
</dbReference>
<dbReference type="EMBL" id="JMSN01000008">
    <property type="protein sequence ID" value="KDN52652.1"/>
    <property type="molecule type" value="Genomic_DNA"/>
</dbReference>
<proteinExistence type="predicted"/>
<organism evidence="2 3">
    <name type="scientific">Tilletiaria anomala (strain ATCC 24038 / CBS 436.72 / UBC 951)</name>
    <dbReference type="NCBI Taxonomy" id="1037660"/>
    <lineage>
        <taxon>Eukaryota</taxon>
        <taxon>Fungi</taxon>
        <taxon>Dikarya</taxon>
        <taxon>Basidiomycota</taxon>
        <taxon>Ustilaginomycotina</taxon>
        <taxon>Exobasidiomycetes</taxon>
        <taxon>Georgefischeriales</taxon>
        <taxon>Tilletiariaceae</taxon>
        <taxon>Tilletiaria</taxon>
    </lineage>
</organism>
<dbReference type="GeneID" id="25263754"/>
<reference evidence="2 3" key="1">
    <citation type="submission" date="2014-05" db="EMBL/GenBank/DDBJ databases">
        <title>Draft genome sequence of a rare smut relative, Tilletiaria anomala UBC 951.</title>
        <authorList>
            <consortium name="DOE Joint Genome Institute"/>
            <person name="Toome M."/>
            <person name="Kuo A."/>
            <person name="Henrissat B."/>
            <person name="Lipzen A."/>
            <person name="Tritt A."/>
            <person name="Yoshinaga Y."/>
            <person name="Zane M."/>
            <person name="Barry K."/>
            <person name="Grigoriev I.V."/>
            <person name="Spatafora J.W."/>
            <person name="Aimea M.C."/>
        </authorList>
    </citation>
    <scope>NUCLEOTIDE SEQUENCE [LARGE SCALE GENOMIC DNA]</scope>
    <source>
        <strain evidence="2 3">UBC 951</strain>
    </source>
</reference>
<gene>
    <name evidence="2" type="ORF">K437DRAFT_254056</name>
</gene>
<dbReference type="Proteomes" id="UP000027361">
    <property type="component" value="Unassembled WGS sequence"/>
</dbReference>
<accession>A0A066WF96</accession>
<dbReference type="HOGENOM" id="CLU_1836521_0_0_1"/>
<dbReference type="AlphaFoldDB" id="A0A066WF96"/>
<keyword evidence="3" id="KW-1185">Reference proteome</keyword>
<feature type="region of interest" description="Disordered" evidence="1">
    <location>
        <begin position="119"/>
        <end position="140"/>
    </location>
</feature>
<name>A0A066WF96_TILAU</name>
<sequence>MARMVISVVKQRAMCASMPRSGRRRCACLLQFGKGKATGSQRQQCYTLALTLLLLHLAHPSQSRNKEQTPLSPSMTALAAAYLCAIYPPIRQNSALSPSSGSFTHISTGSHLLRSQNEVGQTPKALKTRPGTHLSTPCSI</sequence>
<comment type="caution">
    <text evidence="2">The sequence shown here is derived from an EMBL/GenBank/DDBJ whole genome shotgun (WGS) entry which is preliminary data.</text>
</comment>
<dbReference type="InParanoid" id="A0A066WF96"/>
<evidence type="ECO:0000313" key="3">
    <source>
        <dbReference type="Proteomes" id="UP000027361"/>
    </source>
</evidence>
<protein>
    <submittedName>
        <fullName evidence="2">Uncharacterized protein</fullName>
    </submittedName>
</protein>
<evidence type="ECO:0000256" key="1">
    <source>
        <dbReference type="SAM" id="MobiDB-lite"/>
    </source>
</evidence>
<evidence type="ECO:0000313" key="2">
    <source>
        <dbReference type="EMBL" id="KDN52652.1"/>
    </source>
</evidence>